<feature type="domain" description="MyTH4" evidence="13">
    <location>
        <begin position="1766"/>
        <end position="1914"/>
    </location>
</feature>
<dbReference type="PROSITE" id="PS51016">
    <property type="entry name" value="MYTH4"/>
    <property type="match status" value="2"/>
</dbReference>
<dbReference type="SMART" id="SM00015">
    <property type="entry name" value="IQ"/>
    <property type="match status" value="3"/>
</dbReference>
<dbReference type="InterPro" id="IPR036961">
    <property type="entry name" value="Kinesin_motor_dom_sf"/>
</dbReference>
<dbReference type="InterPro" id="IPR019748">
    <property type="entry name" value="FERM_central"/>
</dbReference>
<dbReference type="CDD" id="cd13198">
    <property type="entry name" value="FERM_C1_MyoVII"/>
    <property type="match status" value="1"/>
</dbReference>
<evidence type="ECO:0000259" key="14">
    <source>
        <dbReference type="PROSITE" id="PS51456"/>
    </source>
</evidence>
<dbReference type="InterPro" id="IPR036106">
    <property type="entry name" value="MYSc_Myo7"/>
</dbReference>
<dbReference type="Gene3D" id="1.10.10.820">
    <property type="match status" value="1"/>
</dbReference>
<dbReference type="InterPro" id="IPR051567">
    <property type="entry name" value="Unconventional_Myosin_ATPase"/>
</dbReference>
<dbReference type="InterPro" id="IPR000857">
    <property type="entry name" value="MyTH4_dom"/>
</dbReference>
<feature type="domain" description="FERM" evidence="12">
    <location>
        <begin position="1146"/>
        <end position="1458"/>
    </location>
</feature>
<dbReference type="Gene3D" id="2.30.29.30">
    <property type="entry name" value="Pleckstrin-homology domain (PH domain)/Phosphotyrosine-binding domain (PTB)"/>
    <property type="match status" value="3"/>
</dbReference>
<dbReference type="Gene3D" id="1.25.40.530">
    <property type="entry name" value="MyTH4 domain"/>
    <property type="match status" value="2"/>
</dbReference>
<dbReference type="PROSITE" id="PS50096">
    <property type="entry name" value="IQ"/>
    <property type="match status" value="3"/>
</dbReference>
<feature type="domain" description="MyTH4" evidence="13">
    <location>
        <begin position="885"/>
        <end position="1141"/>
    </location>
</feature>
<feature type="region of interest" description="Actin-binding" evidence="10">
    <location>
        <begin position="560"/>
        <end position="582"/>
    </location>
</feature>
<dbReference type="InterPro" id="IPR038185">
    <property type="entry name" value="MyTH4_dom_sf"/>
</dbReference>
<evidence type="ECO:0000256" key="3">
    <source>
        <dbReference type="ARBA" id="ARBA00022490"/>
    </source>
</evidence>
<sequence>MHPTSIQGVEDMIQLGDLHEAGILRNLFIRYKEKLIYTYTGSILVAVNPYKNLPIYTAEHVRLYRNRRISELPPHIFAIADNAYTNMRNSCHDQCIIISGESGAGKTESTKLVLQFLAAISGQHSWIEQQVLEANPIMEAFGNAKTVRNDNSSRFGKYIDIHFNANGAIEGARIEQYLLEKSRIVSQANDERNYHIFYCMLAGLSQQEKSELELTTAADYFYLAQGHCLKAEGRNDASDLAEIRSAMKVLMFKEPEVASILKILAALLHIGNIKYQVSTINNLEATEIRDQANIKRIAKLLQLDDNLLVTALTNRTFITRDERVVSRLNASQALDARDGLVKGIYDRLFTHIVKRINDAIYRPQKESKRHRTSIGILDIFGFENFKSNSFEQLCINYANEHLQQFFVRHVFKLEQSEYDSENINWRKIEFIDNQFALELIATRPMSIMSLIDEESIFPKGTDQTMLNKLHQNHAKNERLYIKPKSDLSKSFGINHFAGPVFYNAKGFLEKNRDQFGADLLALVQSSKFKFLTNLFDDMDINDAQNGRIRQTVAFRFRKSLENLMAQLESSEPFFIRCIKPNEFKTPMTFDRDLVLKQLRYSGMLETIRIRKAGYPIRHDYENFVSRYRILVPKIGPANKVDCISATKKICSKVLGENADYQLGKSKVFLKDVHDLYLEQEHDRMLTNYATTIQKIMRGWIERKRYQKMRQAAMVIQKHWRGHAQRVRYKQILLGIARLQAILRSKQLVSHYKHLRSTVISFQAYCRGALIRNELRTKRSRDERKAAMIARADDLPLTNGKSTDDLTNHDIDITTYFDFLANDSGPESVETRLNDGRNSSASSRTPPSSISPSTVPEDSFANENLSGYQFGKFAATYFQGQASTQHIKKALRQPLLYHENTGDQMASLAVWITILRFMGDLPEPKYGGDINTDKTPIMARLYATLGRNFSKKDMESASQVAEFEANGTSKIRKGSIGKRLISMTLRRKTKLNGLNQSEAVSAISANGGAAPSDAYSSMADTLSINGILDNRPTSSLDKLHFIIGNGILRPDLRDEIYCQICKQLTNNPSRNSYARGWILMSLCVGCFAPSEKFIKYLYCFIREYGPSGATKYSNYIEHRLRRTVQNGTRHQPPSYIELQATKSKKPLVLAVTFMDGAVKTLNADSATTARELCTLLSEKVGLKESFGFSLYIALFDKVSSLGSGNDHVMDAVSQCEQYAKEQGRNERNAPWRLFFRKEIFTPWHDPKSDPISTNQIYQQVVRGVKYGEYRADRDDDLALLAAQQFFVDQNGPYMDVEKLEASLPTYLPDFLLSKQGKTSQEKWLQATMNVFRKKFMGAEKAKNVTSVKEDVVTFAQYKWPLLFSRFYEAYKFSGPPLPKNEVIIAVNWTGVYVVDDQEQVLLEFSFPEISGITCATTEAKLKAMRLRRPQATVGRVQGGRRRRLHPYSATQRNADRRRHPQGLSRGRFAQNRQKPEVRLLGTDVQHGASGLLQNEEDITNPIATDEAEKRGHACHRCASDALRSCPRRTAVLHYRTPLHQNIFLEDLIFFMHLHNILTLIQGRNRRIEAKIKHFRIFMRKPSILRSKRLGTDSFTIQTVLGDEYTFQSPNSEDIRELVTFFIEGLKKRSRFGIAMQDQKLGDKNTYLECRKGDLVIFADNIHGENLEKQQFIRAENTRTGMHGNVSTEIIYILPTLKKPTVEILEMFTKNPEMSQLNNHSKSMTVLMANPLADRPYTLERFANDNFRVVKRSVSLSGGRRLIEMWRHSREPIQAPLLKKIEGKDEPSAEAVKSYLAIMMYMGDLPLKRPKLAVELVDQIFRAPLKYEILRDEIYCQLMKQLTDNPNMISEERGWELMWLCIGLFPPSKSLYKEVVQFLRSRLIPVAADCANRLQKTLRAGHRKFPPHQVEVEAIQHKTTQIFHKAFFPDNSDEAIEVESSTRARDFCSRIATRLGLHSAEGFSLFVKIGDKVISMPENEFFFDFIHQLTDWVMLNRPTKDGTPPMFSYQVFFMRKLWINVAPGEDVNADLIFHYHQELPKYLRGYHSCTKKDAAHAAALILRAQTRDDKQPPFQQFAQIMSDVLPRDLVKAYGPNEWKKLVMNEYVQLTAKTSAEAKIAFLKCISKWPTFGSAFFEVKQSSDPTMAKNLLIAINKNGVNIYNYETKEHIISYPFNVISNWTSGNTYFHMTVGNLMKGNRLLLETTLGYKMDDLLTSYIQTLISGVGRNTSENMQPNEVEII</sequence>
<evidence type="ECO:0000256" key="2">
    <source>
        <dbReference type="ARBA" id="ARBA00008314"/>
    </source>
</evidence>
<dbReference type="PANTHER" id="PTHR22692">
    <property type="entry name" value="MYOSIN VII, XV"/>
    <property type="match status" value="1"/>
</dbReference>
<protein>
    <submittedName>
        <fullName evidence="16">Myosin-VIIa</fullName>
    </submittedName>
</protein>
<dbReference type="InterPro" id="IPR001609">
    <property type="entry name" value="Myosin_head_motor_dom-like"/>
</dbReference>
<dbReference type="Pfam" id="PF21998">
    <property type="entry name" value="FERM_C1_MyoVII"/>
    <property type="match status" value="2"/>
</dbReference>
<dbReference type="Gene3D" id="2.30.30.40">
    <property type="entry name" value="SH3 Domains"/>
    <property type="match status" value="1"/>
</dbReference>
<keyword evidence="4" id="KW-0677">Repeat</keyword>
<keyword evidence="7 10" id="KW-0518">Myosin</keyword>
<dbReference type="InterPro" id="IPR041793">
    <property type="entry name" value="MyoVII_FERM_C1"/>
</dbReference>
<dbReference type="SMART" id="SM00242">
    <property type="entry name" value="MYSc"/>
    <property type="match status" value="1"/>
</dbReference>
<dbReference type="Gene3D" id="1.20.5.190">
    <property type="match status" value="1"/>
</dbReference>
<comment type="subcellular location">
    <subcellularLocation>
        <location evidence="1">Cytoplasm</location>
    </subcellularLocation>
</comment>
<dbReference type="Gene3D" id="6.20.240.20">
    <property type="match status" value="1"/>
</dbReference>
<dbReference type="Pfam" id="PF00063">
    <property type="entry name" value="Myosin_head"/>
    <property type="match status" value="1"/>
</dbReference>
<dbReference type="PRINTS" id="PR00193">
    <property type="entry name" value="MYOSINHEAVY"/>
</dbReference>
<dbReference type="Proteomes" id="UP000887540">
    <property type="component" value="Unplaced"/>
</dbReference>
<dbReference type="InterPro" id="IPR014352">
    <property type="entry name" value="FERM/acyl-CoA-bd_prot_sf"/>
</dbReference>
<dbReference type="Gene3D" id="1.20.80.10">
    <property type="match status" value="2"/>
</dbReference>
<dbReference type="FunFam" id="3.40.850.10:FF:000101">
    <property type="entry name" value="Slow myosin heavy chain 2"/>
    <property type="match status" value="1"/>
</dbReference>
<evidence type="ECO:0000256" key="11">
    <source>
        <dbReference type="SAM" id="MobiDB-lite"/>
    </source>
</evidence>
<dbReference type="InterPro" id="IPR019749">
    <property type="entry name" value="Band_41_domain"/>
</dbReference>
<dbReference type="InterPro" id="IPR011993">
    <property type="entry name" value="PH-like_dom_sf"/>
</dbReference>
<evidence type="ECO:0000256" key="9">
    <source>
        <dbReference type="ARBA" id="ARBA00023203"/>
    </source>
</evidence>
<dbReference type="GO" id="GO:0003779">
    <property type="term" value="F:actin binding"/>
    <property type="evidence" value="ECO:0007669"/>
    <property type="project" value="UniProtKB-KW"/>
</dbReference>
<dbReference type="CDD" id="cd23767">
    <property type="entry name" value="IQCD"/>
    <property type="match status" value="1"/>
</dbReference>
<dbReference type="SUPFAM" id="SSF47031">
    <property type="entry name" value="Second domain of FERM"/>
    <property type="match status" value="2"/>
</dbReference>
<dbReference type="CDD" id="cd17092">
    <property type="entry name" value="FERM1_F1_Myosin-VII"/>
    <property type="match status" value="1"/>
</dbReference>
<dbReference type="CDD" id="cd13199">
    <property type="entry name" value="FERM_C2_MyoVII"/>
    <property type="match status" value="1"/>
</dbReference>
<evidence type="ECO:0000256" key="1">
    <source>
        <dbReference type="ARBA" id="ARBA00004496"/>
    </source>
</evidence>
<dbReference type="Gene3D" id="3.40.850.10">
    <property type="entry name" value="Kinesin motor domain"/>
    <property type="match status" value="1"/>
</dbReference>
<dbReference type="PANTHER" id="PTHR22692:SF33">
    <property type="entry name" value="MYOSIN"/>
    <property type="match status" value="1"/>
</dbReference>
<dbReference type="Gene3D" id="3.10.20.90">
    <property type="entry name" value="Phosphatidylinositol 3-kinase Catalytic Subunit, Chain A, domain 1"/>
    <property type="match status" value="2"/>
</dbReference>
<dbReference type="FunFam" id="3.10.20.90:FF:000036">
    <property type="entry name" value="Unconventional myosin-VIIa"/>
    <property type="match status" value="1"/>
</dbReference>
<feature type="domain" description="Myosin motor" evidence="14">
    <location>
        <begin position="7"/>
        <end position="682"/>
    </location>
</feature>
<evidence type="ECO:0000259" key="13">
    <source>
        <dbReference type="PROSITE" id="PS51016"/>
    </source>
</evidence>
<evidence type="ECO:0000256" key="10">
    <source>
        <dbReference type="PROSITE-ProRule" id="PRU00782"/>
    </source>
</evidence>
<dbReference type="GO" id="GO:0060972">
    <property type="term" value="P:left/right pattern formation"/>
    <property type="evidence" value="ECO:0007669"/>
    <property type="project" value="UniProtKB-ARBA"/>
</dbReference>
<dbReference type="GO" id="GO:0016459">
    <property type="term" value="C:myosin complex"/>
    <property type="evidence" value="ECO:0007669"/>
    <property type="project" value="UniProtKB-KW"/>
</dbReference>
<dbReference type="SMART" id="SM00139">
    <property type="entry name" value="MyTH4"/>
    <property type="match status" value="2"/>
</dbReference>
<dbReference type="PROSITE" id="PS51456">
    <property type="entry name" value="MYOSIN_MOTOR"/>
    <property type="match status" value="1"/>
</dbReference>
<evidence type="ECO:0000313" key="16">
    <source>
        <dbReference type="WBParaSite" id="ACRNAN_scaffold1508.g20739.t1"/>
    </source>
</evidence>
<dbReference type="InterPro" id="IPR027417">
    <property type="entry name" value="P-loop_NTPase"/>
</dbReference>
<dbReference type="Pfam" id="PF00373">
    <property type="entry name" value="FERM_M"/>
    <property type="match status" value="1"/>
</dbReference>
<evidence type="ECO:0000256" key="6">
    <source>
        <dbReference type="ARBA" id="ARBA00022840"/>
    </source>
</evidence>
<evidence type="ECO:0000256" key="4">
    <source>
        <dbReference type="ARBA" id="ARBA00022737"/>
    </source>
</evidence>
<comment type="similarity">
    <text evidence="2 10">Belongs to the TRAFAC class myosin-kinesin ATPase superfamily. Myosin family.</text>
</comment>
<dbReference type="FunFam" id="3.40.850.10:FF:000008">
    <property type="entry name" value="Putative unconventional myosin-IXa"/>
    <property type="match status" value="1"/>
</dbReference>
<keyword evidence="8 10" id="KW-0505">Motor protein</keyword>
<reference evidence="16" key="1">
    <citation type="submission" date="2022-11" db="UniProtKB">
        <authorList>
            <consortium name="WormBaseParasite"/>
        </authorList>
    </citation>
    <scope>IDENTIFICATION</scope>
</reference>
<dbReference type="Gene3D" id="1.20.58.530">
    <property type="match status" value="1"/>
</dbReference>
<dbReference type="SUPFAM" id="SSF52540">
    <property type="entry name" value="P-loop containing nucleoside triphosphate hydrolases"/>
    <property type="match status" value="1"/>
</dbReference>
<feature type="region of interest" description="Disordered" evidence="11">
    <location>
        <begin position="826"/>
        <end position="857"/>
    </location>
</feature>
<evidence type="ECO:0000256" key="8">
    <source>
        <dbReference type="ARBA" id="ARBA00023175"/>
    </source>
</evidence>
<dbReference type="InterPro" id="IPR035963">
    <property type="entry name" value="FERM_2"/>
</dbReference>
<dbReference type="PROSITE" id="PS50057">
    <property type="entry name" value="FERM_3"/>
    <property type="match status" value="2"/>
</dbReference>
<dbReference type="SMART" id="SM00295">
    <property type="entry name" value="B41"/>
    <property type="match status" value="2"/>
</dbReference>
<dbReference type="FunFam" id="1.10.10.820:FF:000001">
    <property type="entry name" value="Myosin heavy chain"/>
    <property type="match status" value="1"/>
</dbReference>
<proteinExistence type="inferred from homology"/>
<dbReference type="InterPro" id="IPR000048">
    <property type="entry name" value="IQ_motif_EF-hand-BS"/>
</dbReference>
<feature type="compositionally biased region" description="Low complexity" evidence="11">
    <location>
        <begin position="838"/>
        <end position="852"/>
    </location>
</feature>
<evidence type="ECO:0000256" key="7">
    <source>
        <dbReference type="ARBA" id="ARBA00023123"/>
    </source>
</evidence>
<feature type="binding site" evidence="10">
    <location>
        <begin position="100"/>
        <end position="107"/>
    </location>
    <ligand>
        <name>ATP</name>
        <dbReference type="ChEBI" id="CHEBI:30616"/>
    </ligand>
</feature>
<dbReference type="GO" id="GO:0005737">
    <property type="term" value="C:cytoplasm"/>
    <property type="evidence" value="ECO:0007669"/>
    <property type="project" value="UniProtKB-SubCell"/>
</dbReference>
<dbReference type="SUPFAM" id="SSF54236">
    <property type="entry name" value="Ubiquitin-like"/>
    <property type="match status" value="2"/>
</dbReference>
<dbReference type="Pfam" id="PF21989">
    <property type="entry name" value="RA_2"/>
    <property type="match status" value="2"/>
</dbReference>
<dbReference type="InterPro" id="IPR000299">
    <property type="entry name" value="FERM_domain"/>
</dbReference>
<evidence type="ECO:0000313" key="15">
    <source>
        <dbReference type="Proteomes" id="UP000887540"/>
    </source>
</evidence>
<name>A0A914CV75_9BILA</name>
<dbReference type="WBParaSite" id="ACRNAN_scaffold1508.g20739.t1">
    <property type="protein sequence ID" value="ACRNAN_scaffold1508.g20739.t1"/>
    <property type="gene ID" value="ACRNAN_scaffold1508.g20739"/>
</dbReference>
<feature type="domain" description="FERM" evidence="12">
    <location>
        <begin position="1920"/>
        <end position="2224"/>
    </location>
</feature>
<evidence type="ECO:0000256" key="5">
    <source>
        <dbReference type="ARBA" id="ARBA00022741"/>
    </source>
</evidence>
<dbReference type="Pfam" id="PF00612">
    <property type="entry name" value="IQ"/>
    <property type="match status" value="2"/>
</dbReference>
<dbReference type="InterPro" id="IPR041794">
    <property type="entry name" value="MyoVII_FERM_C2"/>
</dbReference>
<keyword evidence="15" id="KW-1185">Reference proteome</keyword>
<dbReference type="InterPro" id="IPR029071">
    <property type="entry name" value="Ubiquitin-like_domsf"/>
</dbReference>
<dbReference type="GO" id="GO:0003774">
    <property type="term" value="F:cytoskeletal motor activity"/>
    <property type="evidence" value="ECO:0007669"/>
    <property type="project" value="UniProtKB-UniRule"/>
</dbReference>
<dbReference type="CDD" id="cd17093">
    <property type="entry name" value="FERM2_F1_Myosin-VII"/>
    <property type="match status" value="1"/>
</dbReference>
<keyword evidence="9 10" id="KW-0009">Actin-binding</keyword>
<dbReference type="Gene3D" id="1.20.120.720">
    <property type="entry name" value="Myosin VI head, motor domain, U50 subdomain"/>
    <property type="match status" value="1"/>
</dbReference>
<evidence type="ECO:0000259" key="12">
    <source>
        <dbReference type="PROSITE" id="PS50057"/>
    </source>
</evidence>
<keyword evidence="3" id="KW-0963">Cytoplasm</keyword>
<dbReference type="CDD" id="cd14473">
    <property type="entry name" value="FERM_B-lobe"/>
    <property type="match status" value="2"/>
</dbReference>
<dbReference type="GO" id="GO:0005524">
    <property type="term" value="F:ATP binding"/>
    <property type="evidence" value="ECO:0007669"/>
    <property type="project" value="UniProtKB-UniRule"/>
</dbReference>
<dbReference type="SUPFAM" id="SSF50729">
    <property type="entry name" value="PH domain-like"/>
    <property type="match status" value="1"/>
</dbReference>
<keyword evidence="6 10" id="KW-0067">ATP-binding</keyword>
<organism evidence="15 16">
    <name type="scientific">Acrobeloides nanus</name>
    <dbReference type="NCBI Taxonomy" id="290746"/>
    <lineage>
        <taxon>Eukaryota</taxon>
        <taxon>Metazoa</taxon>
        <taxon>Ecdysozoa</taxon>
        <taxon>Nematoda</taxon>
        <taxon>Chromadorea</taxon>
        <taxon>Rhabditida</taxon>
        <taxon>Tylenchina</taxon>
        <taxon>Cephalobomorpha</taxon>
        <taxon>Cephaloboidea</taxon>
        <taxon>Cephalobidae</taxon>
        <taxon>Acrobeloides</taxon>
    </lineage>
</organism>
<dbReference type="Pfam" id="PF00784">
    <property type="entry name" value="MyTH4"/>
    <property type="match status" value="2"/>
</dbReference>
<keyword evidence="5 10" id="KW-0547">Nucleotide-binding</keyword>
<dbReference type="CDD" id="cd01381">
    <property type="entry name" value="MYSc_Myo7"/>
    <property type="match status" value="1"/>
</dbReference>
<accession>A0A914CV75</accession>
<feature type="region of interest" description="Disordered" evidence="11">
    <location>
        <begin position="1433"/>
        <end position="1469"/>
    </location>
</feature>